<keyword evidence="1" id="KW-1133">Transmembrane helix</keyword>
<reference evidence="3" key="1">
    <citation type="submission" date="2016-04" db="EMBL/GenBank/DDBJ databases">
        <authorList>
            <person name="Chen L."/>
            <person name="Zhuang W."/>
            <person name="Wang G."/>
        </authorList>
    </citation>
    <scope>NUCLEOTIDE SEQUENCE [LARGE SCALE GENOMIC DNA]</scope>
    <source>
        <strain evidence="3">208</strain>
    </source>
</reference>
<dbReference type="RefSeq" id="WP_081164018.1">
    <property type="nucleotide sequence ID" value="NZ_LWBP01000123.1"/>
</dbReference>
<keyword evidence="1" id="KW-0472">Membrane</keyword>
<proteinExistence type="predicted"/>
<feature type="transmembrane region" description="Helical" evidence="1">
    <location>
        <begin position="74"/>
        <end position="92"/>
    </location>
</feature>
<feature type="transmembrane region" description="Helical" evidence="1">
    <location>
        <begin position="44"/>
        <end position="67"/>
    </location>
</feature>
<evidence type="ECO:0000313" key="3">
    <source>
        <dbReference type="Proteomes" id="UP000192276"/>
    </source>
</evidence>
<dbReference type="EMBL" id="LWBP01000123">
    <property type="protein sequence ID" value="OQP62229.1"/>
    <property type="molecule type" value="Genomic_DNA"/>
</dbReference>
<sequence>MNRLLIIFLFAIVFLNRVNGQTAIAAVIFLHKLSPGGPCVPGFGIMAAFIAFWIIIALMARSFYLAIGGNKKHYIVGIIHTLVLVTCMVMIVNR</sequence>
<evidence type="ECO:0000256" key="1">
    <source>
        <dbReference type="SAM" id="Phobius"/>
    </source>
</evidence>
<gene>
    <name evidence="2" type="ORF">A4R26_18305</name>
</gene>
<dbReference type="AlphaFoldDB" id="A0A1V9FV37"/>
<dbReference type="STRING" id="550983.A4R26_18305"/>
<protein>
    <submittedName>
        <fullName evidence="2">Uncharacterized protein</fullName>
    </submittedName>
</protein>
<name>A0A1V9FV37_9BACT</name>
<keyword evidence="1" id="KW-0812">Transmembrane</keyword>
<dbReference type="Proteomes" id="UP000192276">
    <property type="component" value="Unassembled WGS sequence"/>
</dbReference>
<keyword evidence="3" id="KW-1185">Reference proteome</keyword>
<evidence type="ECO:0000313" key="2">
    <source>
        <dbReference type="EMBL" id="OQP62229.1"/>
    </source>
</evidence>
<organism evidence="2 3">
    <name type="scientific">Niastella populi</name>
    <dbReference type="NCBI Taxonomy" id="550983"/>
    <lineage>
        <taxon>Bacteria</taxon>
        <taxon>Pseudomonadati</taxon>
        <taxon>Bacteroidota</taxon>
        <taxon>Chitinophagia</taxon>
        <taxon>Chitinophagales</taxon>
        <taxon>Chitinophagaceae</taxon>
        <taxon>Niastella</taxon>
    </lineage>
</organism>
<comment type="caution">
    <text evidence="2">The sequence shown here is derived from an EMBL/GenBank/DDBJ whole genome shotgun (WGS) entry which is preliminary data.</text>
</comment>
<accession>A0A1V9FV37</accession>